<proteinExistence type="predicted"/>
<dbReference type="EMBL" id="CAJMWS010000297">
    <property type="protein sequence ID" value="CAE6393809.1"/>
    <property type="molecule type" value="Genomic_DNA"/>
</dbReference>
<dbReference type="AlphaFoldDB" id="A0A8H2WKJ9"/>
<comment type="caution">
    <text evidence="1">The sequence shown here is derived from an EMBL/GenBank/DDBJ whole genome shotgun (WGS) entry which is preliminary data.</text>
</comment>
<gene>
    <name evidence="1" type="ORF">RDB_LOCUS47381</name>
</gene>
<reference evidence="1" key="1">
    <citation type="submission" date="2021-01" db="EMBL/GenBank/DDBJ databases">
        <authorList>
            <person name="Kaushik A."/>
        </authorList>
    </citation>
    <scope>NUCLEOTIDE SEQUENCE</scope>
    <source>
        <strain evidence="1">AG1-1C</strain>
    </source>
</reference>
<sequence>MGLSSRQGVVPQGQLGKRESFISHPAMISGKLSKYFPSSSSRNISAPLGMKFHDVWLDPDCPVWQWYQLQSQAHSSTKFTSIQHCRNTRGPLFHEYLLIQLDNGDVCRIERMGEGSRNDAVKPVGCLAQDIVQWLPASDYWDTPESQEPHEIICQVSFPCSFDVVDVLAICYSIQRHETCSRYTLQRYNCYFLCLNILAVLVRRVGKWEEVLATDIAWSTIVDQSISSLQEKPSRRLDQFQYAGLEICDLLQLNIRDPITKLASRNNNLLDFNVGNPRDFVLEPIRSRLPSKAPSSWLASVSRALWMDDLNVEALSPSHYTCVVGAVEAILSRDEPRAKRLAFALDFNHRGTDTPALLDLGLPPKFTKDIDRTFQIYAKKYLHMRLHLLPYGGLQRSKRDSRVPLKLNVWSWICAFGIYFTIFMRRRKEVANSKLDPPLTNILSKMRNICESEPRPTFTTCRYLYLAEKESQKRTPPRTPYGFKGVWDTIKAMASIQASCQSMLDYVSNTDNEKIAVFMITMTRDTWIACLDIGLAYEMAQCAMSRIGSKQNLRMTTTSGELSQISADEFHNLIRARIHSHAVRVGSTQLATSQLVELDICEAMTEVWRRLPCGYGGLFNS</sequence>
<evidence type="ECO:0000313" key="1">
    <source>
        <dbReference type="EMBL" id="CAE6393809.1"/>
    </source>
</evidence>
<protein>
    <submittedName>
        <fullName evidence="1">Uncharacterized protein</fullName>
    </submittedName>
</protein>
<accession>A0A8H2WKJ9</accession>
<evidence type="ECO:0000313" key="2">
    <source>
        <dbReference type="Proteomes" id="UP000663846"/>
    </source>
</evidence>
<dbReference type="Proteomes" id="UP000663846">
    <property type="component" value="Unassembled WGS sequence"/>
</dbReference>
<organism evidence="1 2">
    <name type="scientific">Rhizoctonia solani</name>
    <dbReference type="NCBI Taxonomy" id="456999"/>
    <lineage>
        <taxon>Eukaryota</taxon>
        <taxon>Fungi</taxon>
        <taxon>Dikarya</taxon>
        <taxon>Basidiomycota</taxon>
        <taxon>Agaricomycotina</taxon>
        <taxon>Agaricomycetes</taxon>
        <taxon>Cantharellales</taxon>
        <taxon>Ceratobasidiaceae</taxon>
        <taxon>Rhizoctonia</taxon>
    </lineage>
</organism>
<name>A0A8H2WKJ9_9AGAM</name>